<evidence type="ECO:0000313" key="2">
    <source>
        <dbReference type="EMBL" id="MEN5378866.1"/>
    </source>
</evidence>
<name>A0ABV0BVZ1_9SPHI</name>
<feature type="region of interest" description="Disordered" evidence="1">
    <location>
        <begin position="30"/>
        <end position="63"/>
    </location>
</feature>
<dbReference type="EMBL" id="JBDJNQ010000008">
    <property type="protein sequence ID" value="MEN5378866.1"/>
    <property type="molecule type" value="Genomic_DNA"/>
</dbReference>
<gene>
    <name evidence="2" type="ORF">ABE541_16510</name>
</gene>
<evidence type="ECO:0000256" key="1">
    <source>
        <dbReference type="SAM" id="MobiDB-lite"/>
    </source>
</evidence>
<dbReference type="Proteomes" id="UP001409291">
    <property type="component" value="Unassembled WGS sequence"/>
</dbReference>
<protein>
    <submittedName>
        <fullName evidence="2">Uncharacterized protein</fullName>
    </submittedName>
</protein>
<sequence length="74" mass="8201">MANEKMKKVLKDSTADDACGAAKEEKIICEDTAGTGGPDKRRKKKVNTAKKIKPTGKDQETKRPLWTVDHIALY</sequence>
<accession>A0ABV0BVZ1</accession>
<comment type="caution">
    <text evidence="2">The sequence shown here is derived from an EMBL/GenBank/DDBJ whole genome shotgun (WGS) entry which is preliminary data.</text>
</comment>
<proteinExistence type="predicted"/>
<evidence type="ECO:0000313" key="3">
    <source>
        <dbReference type="Proteomes" id="UP001409291"/>
    </source>
</evidence>
<organism evidence="2 3">
    <name type="scientific">Sphingobacterium kitahiroshimense</name>
    <dbReference type="NCBI Taxonomy" id="470446"/>
    <lineage>
        <taxon>Bacteria</taxon>
        <taxon>Pseudomonadati</taxon>
        <taxon>Bacteroidota</taxon>
        <taxon>Sphingobacteriia</taxon>
        <taxon>Sphingobacteriales</taxon>
        <taxon>Sphingobacteriaceae</taxon>
        <taxon>Sphingobacterium</taxon>
    </lineage>
</organism>
<reference evidence="2 3" key="1">
    <citation type="submission" date="2024-04" db="EMBL/GenBank/DDBJ databases">
        <title>WGS of bacteria from Torrens River.</title>
        <authorList>
            <person name="Wyrsch E.R."/>
            <person name="Drigo B."/>
        </authorList>
    </citation>
    <scope>NUCLEOTIDE SEQUENCE [LARGE SCALE GENOMIC DNA]</scope>
    <source>
        <strain evidence="2 3">TWI391</strain>
    </source>
</reference>
<dbReference type="RefSeq" id="WP_346581729.1">
    <property type="nucleotide sequence ID" value="NZ_JBDJLH010000017.1"/>
</dbReference>
<keyword evidence="3" id="KW-1185">Reference proteome</keyword>
<feature type="compositionally biased region" description="Basic residues" evidence="1">
    <location>
        <begin position="40"/>
        <end position="54"/>
    </location>
</feature>